<comment type="caution">
    <text evidence="3">The sequence shown here is derived from an EMBL/GenBank/DDBJ whole genome shotgun (WGS) entry which is preliminary data.</text>
</comment>
<proteinExistence type="predicted"/>
<keyword evidence="4" id="KW-1185">Reference proteome</keyword>
<evidence type="ECO:0000259" key="2">
    <source>
        <dbReference type="Pfam" id="PF12770"/>
    </source>
</evidence>
<evidence type="ECO:0000313" key="3">
    <source>
        <dbReference type="EMBL" id="MFG1370585.1"/>
    </source>
</evidence>
<evidence type="ECO:0000313" key="4">
    <source>
        <dbReference type="Proteomes" id="UP001604002"/>
    </source>
</evidence>
<feature type="chain" id="PRO_5046716392" evidence="1">
    <location>
        <begin position="23"/>
        <end position="566"/>
    </location>
</feature>
<dbReference type="Proteomes" id="UP001604002">
    <property type="component" value="Unassembled WGS sequence"/>
</dbReference>
<sequence>MCRAVRLALLALGVLGILLSRAAPGTAQEPLPPPAQLRDEAFRSAQSAMLTSASMALAQLGVRFAAGSDDLARLVRQRQDLVAAWKSADRALVQALGAVGTGNEPVVEARRAEVDALQARIAESDRDMVARFPAYAELSQPQPVPIAAVQALLRDDEALVLVFVATRETFVWAVTRDAADWHRVPVEREELITQVKSLRAGLDPGAVAVMRSALRDFGDTDVEGADTGLRVSFSRATAHDLFRRMLAPLDGLLADRARIFVVAERPFDSLPFALLVTEQPTGDDIDPSALRDTSWLIKRQGIVTLPSVSSLKSLRAAAAAAPAPLPFRGYGAPHLGGRRSPAQVASNAADTAGTLLRGGKVNLETVRSLAPLPQTEGELRRLADTLGAGPDSVRIGAAATKSAVQAADLSLYRVLAFATHGLLAGDIPGLSEPALVFTPPDADGPDDGLLTASEAARLNLAADWVILSACNTAGGDGTPGADGLSGLARAFFYAGARTLLVSHWPVRDDAAARLTTGTLAALRSEPALSKAEAFRRATLALIADPSDPTLAHPAIWASFVMVGEGR</sequence>
<dbReference type="InterPro" id="IPR024983">
    <property type="entry name" value="CHAT_dom"/>
</dbReference>
<gene>
    <name evidence="3" type="ORF">V5F32_00250</name>
</gene>
<protein>
    <submittedName>
        <fullName evidence="3">CHAT domain-containing protein</fullName>
    </submittedName>
</protein>
<dbReference type="Pfam" id="PF12770">
    <property type="entry name" value="CHAT"/>
    <property type="match status" value="1"/>
</dbReference>
<reference evidence="3 4" key="1">
    <citation type="submission" date="2024-02" db="EMBL/GenBank/DDBJ databases">
        <title>Expansion and revision of Xanthobacter and proposal of Roseixanthobacter gen. nov.</title>
        <authorList>
            <person name="Soltysiak M.P.M."/>
            <person name="Jalihal A."/>
            <person name="Ory A."/>
            <person name="Chrisophersen C."/>
            <person name="Lee A.D."/>
            <person name="Boulton J."/>
            <person name="Springer M."/>
        </authorList>
    </citation>
    <scope>NUCLEOTIDE SEQUENCE [LARGE SCALE GENOMIC DNA]</scope>
    <source>
        <strain evidence="3 4">23A</strain>
    </source>
</reference>
<keyword evidence="1" id="KW-0732">Signal</keyword>
<dbReference type="RefSeq" id="WP_393990691.1">
    <property type="nucleotide sequence ID" value="NZ_JBAFVH010000001.1"/>
</dbReference>
<feature type="signal peptide" evidence="1">
    <location>
        <begin position="1"/>
        <end position="22"/>
    </location>
</feature>
<feature type="domain" description="CHAT" evidence="2">
    <location>
        <begin position="236"/>
        <end position="564"/>
    </location>
</feature>
<dbReference type="EMBL" id="JBAFVH010000001">
    <property type="protein sequence ID" value="MFG1370585.1"/>
    <property type="molecule type" value="Genomic_DNA"/>
</dbReference>
<accession>A0ABW6ZPD8</accession>
<name>A0ABW6ZPD8_9HYPH</name>
<evidence type="ECO:0000256" key="1">
    <source>
        <dbReference type="SAM" id="SignalP"/>
    </source>
</evidence>
<organism evidence="3 4">
    <name type="scientific">Xanthobacter oligotrophicus</name>
    <dbReference type="NCBI Taxonomy" id="2607286"/>
    <lineage>
        <taxon>Bacteria</taxon>
        <taxon>Pseudomonadati</taxon>
        <taxon>Pseudomonadota</taxon>
        <taxon>Alphaproteobacteria</taxon>
        <taxon>Hyphomicrobiales</taxon>
        <taxon>Xanthobacteraceae</taxon>
        <taxon>Xanthobacter</taxon>
    </lineage>
</organism>